<dbReference type="GO" id="GO:0004252">
    <property type="term" value="F:serine-type endopeptidase activity"/>
    <property type="evidence" value="ECO:0007669"/>
    <property type="project" value="InterPro"/>
</dbReference>
<dbReference type="Pfam" id="PF10502">
    <property type="entry name" value="Peptidase_S26"/>
    <property type="match status" value="1"/>
</dbReference>
<accession>A0A0G0L881</accession>
<dbReference type="PANTHER" id="PTHR43390:SF1">
    <property type="entry name" value="CHLOROPLAST PROCESSING PEPTIDASE"/>
    <property type="match status" value="1"/>
</dbReference>
<dbReference type="AlphaFoldDB" id="A0A0G0L881"/>
<dbReference type="GO" id="GO:0006465">
    <property type="term" value="P:signal peptide processing"/>
    <property type="evidence" value="ECO:0007669"/>
    <property type="project" value="InterPro"/>
</dbReference>
<reference evidence="8 9" key="1">
    <citation type="journal article" date="2015" name="Nature">
        <title>rRNA introns, odd ribosomes, and small enigmatic genomes across a large radiation of phyla.</title>
        <authorList>
            <person name="Brown C.T."/>
            <person name="Hug L.A."/>
            <person name="Thomas B.C."/>
            <person name="Sharon I."/>
            <person name="Castelle C.J."/>
            <person name="Singh A."/>
            <person name="Wilkins M.J."/>
            <person name="Williams K.H."/>
            <person name="Banfield J.F."/>
        </authorList>
    </citation>
    <scope>NUCLEOTIDE SEQUENCE [LARGE SCALE GENOMIC DNA]</scope>
</reference>
<dbReference type="Proteomes" id="UP000033934">
    <property type="component" value="Unassembled WGS sequence"/>
</dbReference>
<dbReference type="GO" id="GO:0009003">
    <property type="term" value="F:signal peptidase activity"/>
    <property type="evidence" value="ECO:0007669"/>
    <property type="project" value="UniProtKB-EC"/>
</dbReference>
<evidence type="ECO:0000259" key="7">
    <source>
        <dbReference type="Pfam" id="PF10502"/>
    </source>
</evidence>
<keyword evidence="6" id="KW-1133">Transmembrane helix</keyword>
<keyword evidence="6" id="KW-0645">Protease</keyword>
<dbReference type="EMBL" id="LBVO01000055">
    <property type="protein sequence ID" value="KKQ87192.1"/>
    <property type="molecule type" value="Genomic_DNA"/>
</dbReference>
<evidence type="ECO:0000313" key="8">
    <source>
        <dbReference type="EMBL" id="KKQ87192.1"/>
    </source>
</evidence>
<dbReference type="GO" id="GO:0016020">
    <property type="term" value="C:membrane"/>
    <property type="evidence" value="ECO:0007669"/>
    <property type="project" value="UniProtKB-SubCell"/>
</dbReference>
<feature type="active site" evidence="5">
    <location>
        <position position="120"/>
    </location>
</feature>
<dbReference type="InterPro" id="IPR036286">
    <property type="entry name" value="LexA/Signal_pep-like_sf"/>
</dbReference>
<evidence type="ECO:0000256" key="3">
    <source>
        <dbReference type="ARBA" id="ARBA00013208"/>
    </source>
</evidence>
<dbReference type="InterPro" id="IPR000223">
    <property type="entry name" value="Pept_S26A_signal_pept_1"/>
</dbReference>
<dbReference type="EC" id="3.4.21.89" evidence="3 6"/>
<feature type="active site" evidence="5">
    <location>
        <position position="77"/>
    </location>
</feature>
<comment type="caution">
    <text evidence="8">The sequence shown here is derived from an EMBL/GenBank/DDBJ whole genome shotgun (WGS) entry which is preliminary data.</text>
</comment>
<organism evidence="8 9">
    <name type="scientific">Berkelbacteria bacterium GW2011_GWA2_38_9</name>
    <dbReference type="NCBI Taxonomy" id="1618334"/>
    <lineage>
        <taxon>Bacteria</taxon>
        <taxon>Candidatus Berkelbacteria</taxon>
    </lineage>
</organism>
<keyword evidence="6" id="KW-0472">Membrane</keyword>
<evidence type="ECO:0000256" key="5">
    <source>
        <dbReference type="PIRSR" id="PIRSR600223-1"/>
    </source>
</evidence>
<dbReference type="SUPFAM" id="SSF51306">
    <property type="entry name" value="LexA/Signal peptidase"/>
    <property type="match status" value="1"/>
</dbReference>
<dbReference type="InterPro" id="IPR019533">
    <property type="entry name" value="Peptidase_S26"/>
</dbReference>
<keyword evidence="4 6" id="KW-0378">Hydrolase</keyword>
<dbReference type="NCBIfam" id="TIGR02227">
    <property type="entry name" value="sigpep_I_bact"/>
    <property type="match status" value="1"/>
</dbReference>
<comment type="similarity">
    <text evidence="2 6">Belongs to the peptidase S26 family.</text>
</comment>
<dbReference type="PROSITE" id="PS00761">
    <property type="entry name" value="SPASE_I_3"/>
    <property type="match status" value="1"/>
</dbReference>
<keyword evidence="6" id="KW-0812">Transmembrane</keyword>
<comment type="subcellular location">
    <subcellularLocation>
        <location evidence="6">Membrane</location>
        <topology evidence="6">Single-pass type II membrane protein</topology>
    </subcellularLocation>
</comment>
<dbReference type="PANTHER" id="PTHR43390">
    <property type="entry name" value="SIGNAL PEPTIDASE I"/>
    <property type="match status" value="1"/>
</dbReference>
<evidence type="ECO:0000256" key="2">
    <source>
        <dbReference type="ARBA" id="ARBA00009370"/>
    </source>
</evidence>
<dbReference type="CDD" id="cd06530">
    <property type="entry name" value="S26_SPase_I"/>
    <property type="match status" value="1"/>
</dbReference>
<protein>
    <recommendedName>
        <fullName evidence="3 6">Signal peptidase I</fullName>
        <ecNumber evidence="3 6">3.4.21.89</ecNumber>
    </recommendedName>
</protein>
<feature type="domain" description="Peptidase S26" evidence="7">
    <location>
        <begin position="47"/>
        <end position="211"/>
    </location>
</feature>
<dbReference type="InterPro" id="IPR019758">
    <property type="entry name" value="Pept_S26A_signal_pept_1_CS"/>
</dbReference>
<gene>
    <name evidence="8" type="ORF">UT11_C0055G0002</name>
</gene>
<dbReference type="PROSITE" id="PS00760">
    <property type="entry name" value="SPASE_I_2"/>
    <property type="match status" value="1"/>
</dbReference>
<feature type="transmembrane region" description="Helical" evidence="6">
    <location>
        <begin position="49"/>
        <end position="68"/>
    </location>
</feature>
<dbReference type="PATRIC" id="fig|1618334.3.peg.707"/>
<comment type="catalytic activity">
    <reaction evidence="1 6">
        <text>Cleavage of hydrophobic, N-terminal signal or leader sequences from secreted and periplasmic proteins.</text>
        <dbReference type="EC" id="3.4.21.89"/>
    </reaction>
</comment>
<dbReference type="PRINTS" id="PR00727">
    <property type="entry name" value="LEADERPTASE"/>
</dbReference>
<sequence length="225" mass="25426">MLNQQKTQSQGSEEEVRFVSPYQPKAQNAPAVQDAGTVVNSFFSVLFEIIKTVVVVGVLALLLRVYIIQPFIVEGLSMSSTLANNDYLLVDKLSYRFGEPQRGDIIVFKYPKDERFNYIKRIIGLPGETIRITQNNVVITNKQNPDGLILHENYIKDIGGSLLNGDRRVIAVDIPQGQYFVMGDNRQGSSDSREWGFLPQKEIIGRSLVRLFPVGDFKILRDPTY</sequence>
<dbReference type="Gene3D" id="2.10.109.10">
    <property type="entry name" value="Umud Fragment, subunit A"/>
    <property type="match status" value="1"/>
</dbReference>
<evidence type="ECO:0000256" key="1">
    <source>
        <dbReference type="ARBA" id="ARBA00000677"/>
    </source>
</evidence>
<evidence type="ECO:0000256" key="6">
    <source>
        <dbReference type="RuleBase" id="RU362042"/>
    </source>
</evidence>
<evidence type="ECO:0000313" key="9">
    <source>
        <dbReference type="Proteomes" id="UP000033934"/>
    </source>
</evidence>
<name>A0A0G0L881_9BACT</name>
<proteinExistence type="inferred from homology"/>
<dbReference type="InterPro" id="IPR019757">
    <property type="entry name" value="Pept_S26A_signal_pept_1_Lys-AS"/>
</dbReference>
<evidence type="ECO:0000256" key="4">
    <source>
        <dbReference type="ARBA" id="ARBA00022801"/>
    </source>
</evidence>